<dbReference type="Gene3D" id="3.40.50.300">
    <property type="entry name" value="P-loop containing nucleotide triphosphate hydrolases"/>
    <property type="match status" value="1"/>
</dbReference>
<dbReference type="Pfam" id="PF20720">
    <property type="entry name" value="nSTAND3"/>
    <property type="match status" value="1"/>
</dbReference>
<name>A0ABS6NW87_9PSED</name>
<keyword evidence="3" id="KW-1185">Reference proteome</keyword>
<dbReference type="EMBL" id="JAHSTY010000001">
    <property type="protein sequence ID" value="MBV4452483.1"/>
    <property type="molecule type" value="Genomic_DNA"/>
</dbReference>
<gene>
    <name evidence="2" type="ORF">KVG91_07700</name>
</gene>
<comment type="caution">
    <text evidence="2">The sequence shown here is derived from an EMBL/GenBank/DDBJ whole genome shotgun (WGS) entry which is preliminary data.</text>
</comment>
<sequence>MTEPINLAPAPPDNTGATAALAGYDFQLDVSILAALRILFVTKSASRITLEPANADDIEVELEEDDPGQIETQAQLGGAIRLIMQVKLRGGDPWSLTAFERLLKHGKRRTPAKDHLTYPDVRYLLVTNADVSGEARSLLVKDFEERPGQEDFPASLRKILPDDPEGRVAIYASLTPKLLGYEIEHILTAILRVPKDRQGPCLAALREEAKARMRGTSPGVWAYNDLLGTIRGHGGFLASVAELDAFVEPTNFPDMIRQLEKKNAVVITGSSGTGKTLTARALCDQARKRNGALDVVVVNPNSDPSSIRQVVQTGPKLFYVEDPWGQNSLRTGSETWTEQLPRMLRDAHPDNQFVVTSRSDMLRGAQAVDGLAPWSIELEPDRYLNGRLAQIYDKRMDLLPPDLQSKALSFRPNVLDALEKPLELDLFFANILAGCGEGENDSEWLHRLVGLAHRDAVEGVVDRYLTHADKNGHSAVIWGVLAARGSIDRRQLVALMRSMRLAAPDLANGLDKLIDIMIAARHLRQPTTSIAFAHPSVRAGFEKHLKHNWFRYEPAFGAMFEALTTLPQPHMDWGMETAARMVDEGCRLIAGVEGGAFAFDVPTDAQNRIDGWLEAALVDPNADFPKLLQLASDAGSARSNPSELARWLLTSVQRGAAFFIKGWEAPYFGDDWYDRISLDTRSSPIAERFVRNQLAGEHGSYGTGFPAALDRIAPGLEDAYLYAAHQLIGTGHGSNIMAVVTGAIRDISAFKTVFEEALDDLVRDAVQRAENAEKWRMIDDGECDYAYEEYCTSDPHDEGYASGVIVECYIEAVRCAGDWKVLARNNRTSAFGNYWARAIRDSDDADPPDSEELAAMFSATQAGGHEDLAWEALRNHWHPDFREVLKGAISAGIADPRKSHAAMACASAVDQTLLAEAFDRSPTLASRITFLCDLIGARNRYSRSQKAGLPCLIDALELPCREIGWTLLRGASHVAPLGPQAVKTLQQAAITAAPRILTEIIPLLMEAGETPAEPIRRWLKETADKDLAEAAASAAVAIEDAEAITLALQHPRATARVVALEFLVARTNPPFPANILALSTDAGHRVRRALVVALTAKPHSAHFPVLLRMTGDTWSDADPSYNEADSYPIARAAVAALAAYAPLSDEISEQLIKLATTTPDRALGQECVQVAARHGSLATRMKIRAMIGDFERGWLRLDALDALVFADAIEPEVLKPFTAERILTLGPAPAASAIVLVCVHAQVEVAVALCERMSHSNADRSLAVLGAYFLHDRDPGAAHKILELLAEGHPARQLFADDNKLLPTSVLDGLGDIKRQRWVKKWLSNRIAKA</sequence>
<proteinExistence type="predicted"/>
<evidence type="ECO:0000259" key="1">
    <source>
        <dbReference type="Pfam" id="PF20720"/>
    </source>
</evidence>
<organism evidence="2 3">
    <name type="scientific">Pseudomonas azadiae</name>
    <dbReference type="NCBI Taxonomy" id="2843612"/>
    <lineage>
        <taxon>Bacteria</taxon>
        <taxon>Pseudomonadati</taxon>
        <taxon>Pseudomonadota</taxon>
        <taxon>Gammaproteobacteria</taxon>
        <taxon>Pseudomonadales</taxon>
        <taxon>Pseudomonadaceae</taxon>
        <taxon>Pseudomonas</taxon>
    </lineage>
</organism>
<dbReference type="RefSeq" id="WP_169377086.1">
    <property type="nucleotide sequence ID" value="NZ_JAHSTY010000001.1"/>
</dbReference>
<reference evidence="2" key="1">
    <citation type="submission" date="2021-06" db="EMBL/GenBank/DDBJ databases">
        <title>Updating the genus Pseudomonas: Description of 43 new species and partition of the Pseudomonas putida group.</title>
        <authorList>
            <person name="Girard L."/>
            <person name="Lood C."/>
            <person name="Vandamme P."/>
            <person name="Rokni-Zadeh H."/>
            <person name="Van Noort V."/>
            <person name="Hofte M."/>
            <person name="Lavigne R."/>
            <person name="De Mot R."/>
        </authorList>
    </citation>
    <scope>NUCLEOTIDE SEQUENCE</scope>
    <source>
        <strain evidence="2">SWRI103</strain>
    </source>
</reference>
<protein>
    <recommendedName>
        <fullName evidence="1">Novel STAND NTPase 3 domain-containing protein</fullName>
    </recommendedName>
</protein>
<accession>A0ABS6NW87</accession>
<evidence type="ECO:0000313" key="2">
    <source>
        <dbReference type="EMBL" id="MBV4452483.1"/>
    </source>
</evidence>
<evidence type="ECO:0000313" key="3">
    <source>
        <dbReference type="Proteomes" id="UP001048976"/>
    </source>
</evidence>
<dbReference type="SUPFAM" id="SSF52540">
    <property type="entry name" value="P-loop containing nucleoside triphosphate hydrolases"/>
    <property type="match status" value="1"/>
</dbReference>
<dbReference type="InterPro" id="IPR027417">
    <property type="entry name" value="P-loop_NTPase"/>
</dbReference>
<feature type="domain" description="Novel STAND NTPase 3" evidence="1">
    <location>
        <begin position="246"/>
        <end position="367"/>
    </location>
</feature>
<dbReference type="SUPFAM" id="SSF48371">
    <property type="entry name" value="ARM repeat"/>
    <property type="match status" value="1"/>
</dbReference>
<dbReference type="Proteomes" id="UP001048976">
    <property type="component" value="Unassembled WGS sequence"/>
</dbReference>
<dbReference type="InterPro" id="IPR016024">
    <property type="entry name" value="ARM-type_fold"/>
</dbReference>
<dbReference type="InterPro" id="IPR049050">
    <property type="entry name" value="nSTAND3"/>
</dbReference>